<sequence length="298" mass="32584">MFPISVMLYLSFLCIAGMLALPSVYAQTASRTPSFDINNLPDHWQKGQTGTNACGKFGASSPKSNCQNLFVNSANDFCLYGPPNKNVSVGDAEQIMVSYCTKSGYGTRLIPEGTLSGVHFLRTNSFVQVTGRGNMTKLRIRPGDEGGELDPHGYNGLGNPIGGLVWTRTAANLSGEWVQIREWNQFISDNDFSLRACWGPNATHYCPHVYDEMGSYFNEPGNYKKNSFDECEGDAGQFPGVYGTSTFWQGASSTPPPHRPGKSSECRSFSTVHNGMAHTPLFTAKSLSRRVPSHSHTL</sequence>
<name>A0AAF0J779_9BASI</name>
<reference evidence="2" key="1">
    <citation type="submission" date="2023-03" db="EMBL/GenBank/DDBJ databases">
        <title>Mating type loci evolution in Malassezia.</title>
        <authorList>
            <person name="Coelho M.A."/>
        </authorList>
    </citation>
    <scope>NUCLEOTIDE SEQUENCE</scope>
    <source>
        <strain evidence="2">CBS 9557</strain>
    </source>
</reference>
<keyword evidence="3" id="KW-1185">Reference proteome</keyword>
<dbReference type="EMBL" id="CP119894">
    <property type="protein sequence ID" value="WFD26755.1"/>
    <property type="molecule type" value="Genomic_DNA"/>
</dbReference>
<evidence type="ECO:0000313" key="3">
    <source>
        <dbReference type="Proteomes" id="UP001213623"/>
    </source>
</evidence>
<gene>
    <name evidence="2" type="ORF">MNAN1_001742</name>
</gene>
<organism evidence="2 3">
    <name type="scientific">Malassezia nana</name>
    <dbReference type="NCBI Taxonomy" id="180528"/>
    <lineage>
        <taxon>Eukaryota</taxon>
        <taxon>Fungi</taxon>
        <taxon>Dikarya</taxon>
        <taxon>Basidiomycota</taxon>
        <taxon>Ustilaginomycotina</taxon>
        <taxon>Malasseziomycetes</taxon>
        <taxon>Malasseziales</taxon>
        <taxon>Malasseziaceae</taxon>
        <taxon>Malassezia</taxon>
    </lineage>
</organism>
<protein>
    <submittedName>
        <fullName evidence="2">Uncharacterized protein</fullName>
    </submittedName>
</protein>
<proteinExistence type="predicted"/>
<evidence type="ECO:0000313" key="2">
    <source>
        <dbReference type="EMBL" id="WFD26755.1"/>
    </source>
</evidence>
<feature type="signal peptide" evidence="1">
    <location>
        <begin position="1"/>
        <end position="26"/>
    </location>
</feature>
<evidence type="ECO:0000256" key="1">
    <source>
        <dbReference type="SAM" id="SignalP"/>
    </source>
</evidence>
<keyword evidence="1" id="KW-0732">Signal</keyword>
<dbReference type="Proteomes" id="UP001213623">
    <property type="component" value="Chromosome 3"/>
</dbReference>
<feature type="chain" id="PRO_5042209344" evidence="1">
    <location>
        <begin position="27"/>
        <end position="298"/>
    </location>
</feature>
<dbReference type="AlphaFoldDB" id="A0AAF0J779"/>
<accession>A0AAF0J779</accession>